<comment type="caution">
    <text evidence="2">The sequence shown here is derived from an EMBL/GenBank/DDBJ whole genome shotgun (WGS) entry which is preliminary data.</text>
</comment>
<accession>A0A1J4JP57</accession>
<dbReference type="AlphaFoldDB" id="A0A1J4JP57"/>
<feature type="compositionally biased region" description="Low complexity" evidence="1">
    <location>
        <begin position="19"/>
        <end position="32"/>
    </location>
</feature>
<proteinExistence type="predicted"/>
<dbReference type="RefSeq" id="XP_068353658.1">
    <property type="nucleotide sequence ID" value="XM_068508672.1"/>
</dbReference>
<feature type="compositionally biased region" description="Polar residues" evidence="1">
    <location>
        <begin position="33"/>
        <end position="45"/>
    </location>
</feature>
<organism evidence="2 3">
    <name type="scientific">Tritrichomonas foetus</name>
    <dbReference type="NCBI Taxonomy" id="1144522"/>
    <lineage>
        <taxon>Eukaryota</taxon>
        <taxon>Metamonada</taxon>
        <taxon>Parabasalia</taxon>
        <taxon>Tritrichomonadida</taxon>
        <taxon>Tritrichomonadidae</taxon>
        <taxon>Tritrichomonas</taxon>
    </lineage>
</organism>
<protein>
    <submittedName>
        <fullName evidence="2">Uncharacterized protein</fullName>
    </submittedName>
</protein>
<dbReference type="EMBL" id="MLAK01000950">
    <property type="protein sequence ID" value="OHT00522.1"/>
    <property type="molecule type" value="Genomic_DNA"/>
</dbReference>
<dbReference type="VEuPathDB" id="TrichDB:TRFO_32756"/>
<feature type="compositionally biased region" description="Basic and acidic residues" evidence="1">
    <location>
        <begin position="276"/>
        <end position="304"/>
    </location>
</feature>
<evidence type="ECO:0000313" key="3">
    <source>
        <dbReference type="Proteomes" id="UP000179807"/>
    </source>
</evidence>
<evidence type="ECO:0000256" key="1">
    <source>
        <dbReference type="SAM" id="MobiDB-lite"/>
    </source>
</evidence>
<keyword evidence="3" id="KW-1185">Reference proteome</keyword>
<name>A0A1J4JP57_9EUKA</name>
<gene>
    <name evidence="2" type="ORF">TRFO_32756</name>
</gene>
<reference evidence="2" key="1">
    <citation type="submission" date="2016-10" db="EMBL/GenBank/DDBJ databases">
        <authorList>
            <person name="Benchimol M."/>
            <person name="Almeida L.G."/>
            <person name="Vasconcelos A.T."/>
            <person name="Perreira-Neves A."/>
            <person name="Rosa I.A."/>
            <person name="Tasca T."/>
            <person name="Bogo M.R."/>
            <person name="de Souza W."/>
        </authorList>
    </citation>
    <scope>NUCLEOTIDE SEQUENCE [LARGE SCALE GENOMIC DNA]</scope>
    <source>
        <strain evidence="2">K</strain>
    </source>
</reference>
<dbReference type="GeneID" id="94843376"/>
<sequence length="328" mass="38227">MRNFSKNKKNPINMFSDYDPPSNIPQIPNPSDNWYTPSHQSNSKQLFKEPRKVFDYSDVSGSSPRASINTSVPARNNDKVAIETLQKRKLFEQPRDINKLVNEKTYSDKYLNRPIENNREPSPVKKRCFQGAPRENTKSFDASVPQIDLSRPVRKQVGCQSPIQSGRRQLFLNPRDLNYDDVEGSHPRVTYDGSKQPRDTSIYTIPNQPRLFNQPREIMKYNDVQGSHAKNQIDLTHPQRDLFVVLDKNDKKLFQEPRDWTKLPSQKRARSFPARKPVDEPEQPHRQLFKEPRETMNKYMDVDGSRPTQFYPSSPRKPSPTFASHNIF</sequence>
<evidence type="ECO:0000313" key="2">
    <source>
        <dbReference type="EMBL" id="OHT00522.1"/>
    </source>
</evidence>
<feature type="region of interest" description="Disordered" evidence="1">
    <location>
        <begin position="177"/>
        <end position="202"/>
    </location>
</feature>
<dbReference type="Proteomes" id="UP000179807">
    <property type="component" value="Unassembled WGS sequence"/>
</dbReference>
<feature type="region of interest" description="Disordered" evidence="1">
    <location>
        <begin position="1"/>
        <end position="50"/>
    </location>
</feature>
<feature type="region of interest" description="Disordered" evidence="1">
    <location>
        <begin position="257"/>
        <end position="328"/>
    </location>
</feature>